<evidence type="ECO:0000313" key="3">
    <source>
        <dbReference type="Proteomes" id="UP000315252"/>
    </source>
</evidence>
<accession>A0A545TYR1</accession>
<sequence length="239" mass="25426">MRKGSSEVAQPQGGRSSSSDVDAFLRKVAQAPGAATGGAKGRLIFAMDATASRQPSWDKACHIQGEMFRETSALGGLEIQLVFYRGFGECKASSWIANSNELLRRMTSVSCYAGHTQIGKVLKRAIDETRKKKVGALVFVGDAVEEDIDHLGHLAGELGVLGVPCFMFHEGFDPIAANAFQQIARLSGGAYCSFDASSAKQLRDLLAAVAVYAAGGRRALADYSRKAGGSVLQLTHQVK</sequence>
<keyword evidence="3" id="KW-1185">Reference proteome</keyword>
<feature type="region of interest" description="Disordered" evidence="1">
    <location>
        <begin position="1"/>
        <end position="20"/>
    </location>
</feature>
<evidence type="ECO:0000313" key="2">
    <source>
        <dbReference type="EMBL" id="TQV82366.1"/>
    </source>
</evidence>
<feature type="compositionally biased region" description="Polar residues" evidence="1">
    <location>
        <begin position="7"/>
        <end position="20"/>
    </location>
</feature>
<dbReference type="EMBL" id="VHSH01000002">
    <property type="protein sequence ID" value="TQV82366.1"/>
    <property type="molecule type" value="Genomic_DNA"/>
</dbReference>
<protein>
    <submittedName>
        <fullName evidence="2">VWA domain-containing protein</fullName>
    </submittedName>
</protein>
<dbReference type="Proteomes" id="UP000315252">
    <property type="component" value="Unassembled WGS sequence"/>
</dbReference>
<name>A0A545TYR1_9PROT</name>
<comment type="caution">
    <text evidence="2">The sequence shown here is derived from an EMBL/GenBank/DDBJ whole genome shotgun (WGS) entry which is preliminary data.</text>
</comment>
<proteinExistence type="predicted"/>
<gene>
    <name evidence="2" type="ORF">FKG95_07485</name>
</gene>
<dbReference type="InterPro" id="IPR036465">
    <property type="entry name" value="vWFA_dom_sf"/>
</dbReference>
<dbReference type="OrthoDB" id="5430236at2"/>
<evidence type="ECO:0000256" key="1">
    <source>
        <dbReference type="SAM" id="MobiDB-lite"/>
    </source>
</evidence>
<dbReference type="AlphaFoldDB" id="A0A545TYR1"/>
<dbReference type="SUPFAM" id="SSF53300">
    <property type="entry name" value="vWA-like"/>
    <property type="match status" value="1"/>
</dbReference>
<reference evidence="2 3" key="1">
    <citation type="submission" date="2019-06" db="EMBL/GenBank/DDBJ databases">
        <title>Whole genome sequence for Rhodospirillaceae sp. R148.</title>
        <authorList>
            <person name="Wang G."/>
        </authorList>
    </citation>
    <scope>NUCLEOTIDE SEQUENCE [LARGE SCALE GENOMIC DNA]</scope>
    <source>
        <strain evidence="2 3">R148</strain>
    </source>
</reference>
<organism evidence="2 3">
    <name type="scientific">Denitrobaculum tricleocarpae</name>
    <dbReference type="NCBI Taxonomy" id="2591009"/>
    <lineage>
        <taxon>Bacteria</taxon>
        <taxon>Pseudomonadati</taxon>
        <taxon>Pseudomonadota</taxon>
        <taxon>Alphaproteobacteria</taxon>
        <taxon>Rhodospirillales</taxon>
        <taxon>Rhodospirillaceae</taxon>
        <taxon>Denitrobaculum</taxon>
    </lineage>
</organism>